<evidence type="ECO:0000259" key="2">
    <source>
        <dbReference type="Pfam" id="PF20149"/>
    </source>
</evidence>
<name>A0AAV9ZZY3_9AGAR</name>
<feature type="region of interest" description="Disordered" evidence="1">
    <location>
        <begin position="102"/>
        <end position="137"/>
    </location>
</feature>
<feature type="compositionally biased region" description="Basic and acidic residues" evidence="1">
    <location>
        <begin position="10"/>
        <end position="25"/>
    </location>
</feature>
<protein>
    <recommendedName>
        <fullName evidence="2">DUF6532 domain-containing protein</fullName>
    </recommendedName>
</protein>
<feature type="domain" description="DUF6532" evidence="2">
    <location>
        <begin position="358"/>
        <end position="485"/>
    </location>
</feature>
<dbReference type="InterPro" id="IPR045341">
    <property type="entry name" value="DUF6532"/>
</dbReference>
<evidence type="ECO:0000313" key="4">
    <source>
        <dbReference type="Proteomes" id="UP001362999"/>
    </source>
</evidence>
<dbReference type="AlphaFoldDB" id="A0AAV9ZZY3"/>
<proteinExistence type="predicted"/>
<dbReference type="Proteomes" id="UP001362999">
    <property type="component" value="Unassembled WGS sequence"/>
</dbReference>
<gene>
    <name evidence="3" type="ORF">R3P38DRAFT_3628818</name>
</gene>
<evidence type="ECO:0000313" key="3">
    <source>
        <dbReference type="EMBL" id="KAK6996247.1"/>
    </source>
</evidence>
<feature type="region of interest" description="Disordered" evidence="1">
    <location>
        <begin position="1"/>
        <end position="42"/>
    </location>
</feature>
<sequence length="640" mass="67495">MGGGDVFSPHQERTPARVEWADGQRSRGVSRQGGAFGNGHGRAATSLYYTAYDRDEGDEPRTAPLLRTYCSSAHVLESAGARAGSAQGRYPDRGMSVERNLRDDRERERHAAPSPSPFGSVASRRHGSGGGGSGQHEHTRLMVDSLAMFEGHLARVGGTGDRTAHDLAQKRTEWGCSAPNTDTTNLAIVDEGNFLHPSESTKLFVKISPLILSADGNVGAETEGGVALSVESGIGIVGEAGGGGKRGYPLLAYPLESMARSTRGIRGRISLFRKHNVLLQCDPYLLECRGGIYALEETVVDPITGVWLGTRVKYGSTNNLRRRQREYKFCGRVRWRYLWYYECKPEHTAAVKISDSAVRGAVKTAARHLLAEGKFRYMHQDHHETPNDPVPPEKKFNNPHLERVIQNHIYGYEANSYFPAPNSVASQFPGVFMAAVPLETVALTGIMTRHCIKEFETGSTRANNSLNAPTDAVEYNKLLKALREFVATDYGPTYRAMLASWTTKTPSAPAPAIGVHAASAPALGLQVAPAPAPAGGWANAFIPAPAIGVQAASAPALGVQVAPAPAPAGGWAYYASIPAPAIGVQAASAPAPGAQVAPAPAPAGGWVYASVPAPAGAASAPAPGVQVSPAPAPAGDGPSG</sequence>
<evidence type="ECO:0000256" key="1">
    <source>
        <dbReference type="SAM" id="MobiDB-lite"/>
    </source>
</evidence>
<feature type="compositionally biased region" description="Basic and acidic residues" evidence="1">
    <location>
        <begin position="102"/>
        <end position="111"/>
    </location>
</feature>
<keyword evidence="4" id="KW-1185">Reference proteome</keyword>
<organism evidence="3 4">
    <name type="scientific">Favolaschia claudopus</name>
    <dbReference type="NCBI Taxonomy" id="2862362"/>
    <lineage>
        <taxon>Eukaryota</taxon>
        <taxon>Fungi</taxon>
        <taxon>Dikarya</taxon>
        <taxon>Basidiomycota</taxon>
        <taxon>Agaricomycotina</taxon>
        <taxon>Agaricomycetes</taxon>
        <taxon>Agaricomycetidae</taxon>
        <taxon>Agaricales</taxon>
        <taxon>Marasmiineae</taxon>
        <taxon>Mycenaceae</taxon>
        <taxon>Favolaschia</taxon>
    </lineage>
</organism>
<feature type="region of interest" description="Disordered" evidence="1">
    <location>
        <begin position="616"/>
        <end position="640"/>
    </location>
</feature>
<comment type="caution">
    <text evidence="3">The sequence shown here is derived from an EMBL/GenBank/DDBJ whole genome shotgun (WGS) entry which is preliminary data.</text>
</comment>
<dbReference type="EMBL" id="JAWWNJ010000098">
    <property type="protein sequence ID" value="KAK6996247.1"/>
    <property type="molecule type" value="Genomic_DNA"/>
</dbReference>
<accession>A0AAV9ZZY3</accession>
<reference evidence="3 4" key="1">
    <citation type="journal article" date="2024" name="J Genomics">
        <title>Draft genome sequencing and assembly of Favolaschia claudopus CIRM-BRFM 2984 isolated from oak limbs.</title>
        <authorList>
            <person name="Navarro D."/>
            <person name="Drula E."/>
            <person name="Chaduli D."/>
            <person name="Cazenave R."/>
            <person name="Ahrendt S."/>
            <person name="Wang J."/>
            <person name="Lipzen A."/>
            <person name="Daum C."/>
            <person name="Barry K."/>
            <person name="Grigoriev I.V."/>
            <person name="Favel A."/>
            <person name="Rosso M.N."/>
            <person name="Martin F."/>
        </authorList>
    </citation>
    <scope>NUCLEOTIDE SEQUENCE [LARGE SCALE GENOMIC DNA]</scope>
    <source>
        <strain evidence="3 4">CIRM-BRFM 2984</strain>
    </source>
</reference>
<dbReference type="Pfam" id="PF20149">
    <property type="entry name" value="DUF6532"/>
    <property type="match status" value="1"/>
</dbReference>